<dbReference type="PROSITE" id="PS50949">
    <property type="entry name" value="HTH_GNTR"/>
    <property type="match status" value="1"/>
</dbReference>
<feature type="domain" description="HTH gntR-type" evidence="6">
    <location>
        <begin position="22"/>
        <end position="90"/>
    </location>
</feature>
<dbReference type="AlphaFoldDB" id="A0A443K4K1"/>
<dbReference type="InterPro" id="IPR000524">
    <property type="entry name" value="Tscrpt_reg_HTH_GntR"/>
</dbReference>
<reference evidence="7 8" key="1">
    <citation type="submission" date="2019-01" db="EMBL/GenBank/DDBJ databases">
        <title>Sinorhodobacter populi sp. nov. isolated from the symptomatic bark tissue of Populus euramericana canker.</title>
        <authorList>
            <person name="Xu G."/>
        </authorList>
    </citation>
    <scope>NUCLEOTIDE SEQUENCE [LARGE SCALE GENOMIC DNA]</scope>
    <source>
        <strain evidence="7 8">D19-10-3-21</strain>
    </source>
</reference>
<comment type="caution">
    <text evidence="7">The sequence shown here is derived from an EMBL/GenBank/DDBJ whole genome shotgun (WGS) entry which is preliminary data.</text>
</comment>
<keyword evidence="2" id="KW-0663">Pyridoxal phosphate</keyword>
<evidence type="ECO:0000256" key="3">
    <source>
        <dbReference type="ARBA" id="ARBA00023015"/>
    </source>
</evidence>
<dbReference type="InterPro" id="IPR036388">
    <property type="entry name" value="WH-like_DNA-bd_sf"/>
</dbReference>
<dbReference type="Pfam" id="PF00155">
    <property type="entry name" value="Aminotran_1_2"/>
    <property type="match status" value="1"/>
</dbReference>
<sequence length="458" mass="48822">MPPTPRQSPEAVLAQMSRSLPQPSAKGIAAVLAHLIHDGQIMPGDRLPTVREVATVLKVSAPTVASAWADLREQGILETRRRGGTFVMPFRDKPMFLPRSGRSRSRWIDLAFGVADPALLPPLGEALANGLVVAQLHDPQKDHAIPALVEAIGRTIPFAPEAWSTASNGSEATLLVLSALTQRGSRVAVEQPSSPRLMDIMQTLGLEVIPVACDASGPLPAALQTALQKDPALFLYQPRGQIPLGHSVPAERIAELAQVLAERPEIMVIEDDNIGPLSASEFVSTGSHLPGKVVVIRTYCRAYGVDLRCSVYAGPQALLRKAQSLRSHGAAMNSRILQGTLAWLVSDAKTTALIGRAAQTYTRRRGNLAAALARQGIETQGHDGVFLWVPVRSERAAVAALGKHNIGVAAGSACYASFRAESHIRVSVTLLPDESESVELIAQMIAEAASFQDPESLA</sequence>
<dbReference type="PANTHER" id="PTHR46577">
    <property type="entry name" value="HTH-TYPE TRANSCRIPTIONAL REGULATORY PROTEIN GABR"/>
    <property type="match status" value="1"/>
</dbReference>
<evidence type="ECO:0000313" key="8">
    <source>
        <dbReference type="Proteomes" id="UP000285295"/>
    </source>
</evidence>
<comment type="similarity">
    <text evidence="1">In the C-terminal section; belongs to the class-I pyridoxal-phosphate-dependent aminotransferase family.</text>
</comment>
<evidence type="ECO:0000256" key="4">
    <source>
        <dbReference type="ARBA" id="ARBA00023125"/>
    </source>
</evidence>
<dbReference type="Proteomes" id="UP000285295">
    <property type="component" value="Unassembled WGS sequence"/>
</dbReference>
<dbReference type="InterPro" id="IPR004839">
    <property type="entry name" value="Aminotransferase_I/II_large"/>
</dbReference>
<organism evidence="7 8">
    <name type="scientific">Paenirhodobacter populi</name>
    <dbReference type="NCBI Taxonomy" id="2306993"/>
    <lineage>
        <taxon>Bacteria</taxon>
        <taxon>Pseudomonadati</taxon>
        <taxon>Pseudomonadota</taxon>
        <taxon>Alphaproteobacteria</taxon>
        <taxon>Rhodobacterales</taxon>
        <taxon>Rhodobacter group</taxon>
        <taxon>Paenirhodobacter</taxon>
    </lineage>
</organism>
<keyword evidence="7" id="KW-0032">Aminotransferase</keyword>
<dbReference type="SMART" id="SM00345">
    <property type="entry name" value="HTH_GNTR"/>
    <property type="match status" value="1"/>
</dbReference>
<dbReference type="GO" id="GO:0030170">
    <property type="term" value="F:pyridoxal phosphate binding"/>
    <property type="evidence" value="ECO:0007669"/>
    <property type="project" value="InterPro"/>
</dbReference>
<evidence type="ECO:0000256" key="2">
    <source>
        <dbReference type="ARBA" id="ARBA00022898"/>
    </source>
</evidence>
<dbReference type="GO" id="GO:0008483">
    <property type="term" value="F:transaminase activity"/>
    <property type="evidence" value="ECO:0007669"/>
    <property type="project" value="UniProtKB-KW"/>
</dbReference>
<dbReference type="Gene3D" id="1.10.10.10">
    <property type="entry name" value="Winged helix-like DNA-binding domain superfamily/Winged helix DNA-binding domain"/>
    <property type="match status" value="1"/>
</dbReference>
<dbReference type="Gene3D" id="3.40.640.10">
    <property type="entry name" value="Type I PLP-dependent aspartate aminotransferase-like (Major domain)"/>
    <property type="match status" value="1"/>
</dbReference>
<dbReference type="GO" id="GO:0003677">
    <property type="term" value="F:DNA binding"/>
    <property type="evidence" value="ECO:0007669"/>
    <property type="project" value="UniProtKB-KW"/>
</dbReference>
<proteinExistence type="inferred from homology"/>
<keyword evidence="7" id="KW-0808">Transferase</keyword>
<dbReference type="InterPro" id="IPR051446">
    <property type="entry name" value="HTH_trans_reg/aminotransferase"/>
</dbReference>
<reference evidence="7 8" key="2">
    <citation type="submission" date="2019-01" db="EMBL/GenBank/DDBJ databases">
        <authorList>
            <person name="Li Y."/>
        </authorList>
    </citation>
    <scope>NUCLEOTIDE SEQUENCE [LARGE SCALE GENOMIC DNA]</scope>
    <source>
        <strain evidence="7 8">D19-10-3-21</strain>
    </source>
</reference>
<gene>
    <name evidence="7" type="ORF">D2T31_15855</name>
</gene>
<evidence type="ECO:0000256" key="1">
    <source>
        <dbReference type="ARBA" id="ARBA00005384"/>
    </source>
</evidence>
<dbReference type="CDD" id="cd00609">
    <property type="entry name" value="AAT_like"/>
    <property type="match status" value="1"/>
</dbReference>
<dbReference type="RefSeq" id="WP_128238107.1">
    <property type="nucleotide sequence ID" value="NZ_SAUX01000019.1"/>
</dbReference>
<dbReference type="InterPro" id="IPR015424">
    <property type="entry name" value="PyrdxlP-dep_Trfase"/>
</dbReference>
<dbReference type="InterPro" id="IPR036390">
    <property type="entry name" value="WH_DNA-bd_sf"/>
</dbReference>
<evidence type="ECO:0000259" key="6">
    <source>
        <dbReference type="PROSITE" id="PS50949"/>
    </source>
</evidence>
<keyword evidence="4" id="KW-0238">DNA-binding</keyword>
<dbReference type="Pfam" id="PF00392">
    <property type="entry name" value="GntR"/>
    <property type="match status" value="1"/>
</dbReference>
<protein>
    <submittedName>
        <fullName evidence="7">PLP-dependent aminotransferase family protein</fullName>
    </submittedName>
</protein>
<evidence type="ECO:0000313" key="7">
    <source>
        <dbReference type="EMBL" id="RWR27708.1"/>
    </source>
</evidence>
<accession>A0A443K4K1</accession>
<dbReference type="CDD" id="cd07377">
    <property type="entry name" value="WHTH_GntR"/>
    <property type="match status" value="1"/>
</dbReference>
<keyword evidence="5" id="KW-0804">Transcription</keyword>
<dbReference type="InterPro" id="IPR015421">
    <property type="entry name" value="PyrdxlP-dep_Trfase_major"/>
</dbReference>
<dbReference type="PANTHER" id="PTHR46577:SF1">
    <property type="entry name" value="HTH-TYPE TRANSCRIPTIONAL REGULATORY PROTEIN GABR"/>
    <property type="match status" value="1"/>
</dbReference>
<keyword evidence="3" id="KW-0805">Transcription regulation</keyword>
<dbReference type="OrthoDB" id="9794015at2"/>
<dbReference type="SUPFAM" id="SSF53383">
    <property type="entry name" value="PLP-dependent transferases"/>
    <property type="match status" value="1"/>
</dbReference>
<dbReference type="SUPFAM" id="SSF46785">
    <property type="entry name" value="Winged helix' DNA-binding domain"/>
    <property type="match status" value="1"/>
</dbReference>
<dbReference type="GO" id="GO:0003700">
    <property type="term" value="F:DNA-binding transcription factor activity"/>
    <property type="evidence" value="ECO:0007669"/>
    <property type="project" value="InterPro"/>
</dbReference>
<dbReference type="EMBL" id="SAUX01000019">
    <property type="protein sequence ID" value="RWR27708.1"/>
    <property type="molecule type" value="Genomic_DNA"/>
</dbReference>
<evidence type="ECO:0000256" key="5">
    <source>
        <dbReference type="ARBA" id="ARBA00023163"/>
    </source>
</evidence>
<name>A0A443K4K1_9RHOB</name>